<name>A0A4R1BZ08_9ACTN</name>
<evidence type="ECO:0008006" key="3">
    <source>
        <dbReference type="Google" id="ProtNLM"/>
    </source>
</evidence>
<keyword evidence="2" id="KW-1185">Reference proteome</keyword>
<reference evidence="1 2" key="1">
    <citation type="submission" date="2019-03" db="EMBL/GenBank/DDBJ databases">
        <authorList>
            <person name="Kim M.K.M."/>
        </authorList>
    </citation>
    <scope>NUCLEOTIDE SEQUENCE [LARGE SCALE GENOMIC DNA]</scope>
    <source>
        <strain evidence="1 2">18JY15-6</strain>
    </source>
</reference>
<accession>A0A4R1BZ08</accession>
<gene>
    <name evidence="1" type="ORF">EPD65_10765</name>
</gene>
<proteinExistence type="predicted"/>
<dbReference type="Proteomes" id="UP000295453">
    <property type="component" value="Unassembled WGS sequence"/>
</dbReference>
<dbReference type="InterPro" id="IPR043758">
    <property type="entry name" value="DUF5703"/>
</dbReference>
<sequence>MTAPARKAHRPGLEWEFNQFILPRDVSRSFVTRYLVDLAETGGWELSRLCIGNDGVRRIVVRRKIIRQQRQTYFMPI</sequence>
<protein>
    <recommendedName>
        <fullName evidence="3">DUF4177 domain-containing protein</fullName>
    </recommendedName>
</protein>
<organism evidence="1 2">
    <name type="scientific">Nocardioides jejuensis</name>
    <dbReference type="NCBI Taxonomy" id="2502782"/>
    <lineage>
        <taxon>Bacteria</taxon>
        <taxon>Bacillati</taxon>
        <taxon>Actinomycetota</taxon>
        <taxon>Actinomycetes</taxon>
        <taxon>Propionibacteriales</taxon>
        <taxon>Nocardioidaceae</taxon>
        <taxon>Nocardioides</taxon>
    </lineage>
</organism>
<evidence type="ECO:0000313" key="1">
    <source>
        <dbReference type="EMBL" id="TCJ23344.1"/>
    </source>
</evidence>
<comment type="caution">
    <text evidence="1">The sequence shown here is derived from an EMBL/GenBank/DDBJ whole genome shotgun (WGS) entry which is preliminary data.</text>
</comment>
<dbReference type="Pfam" id="PF18963">
    <property type="entry name" value="DUF5703"/>
    <property type="match status" value="1"/>
</dbReference>
<dbReference type="EMBL" id="SJZJ01000017">
    <property type="protein sequence ID" value="TCJ23344.1"/>
    <property type="molecule type" value="Genomic_DNA"/>
</dbReference>
<dbReference type="RefSeq" id="WP_131584000.1">
    <property type="nucleotide sequence ID" value="NZ_SJZJ01000017.1"/>
</dbReference>
<dbReference type="AlphaFoldDB" id="A0A4R1BZ08"/>
<evidence type="ECO:0000313" key="2">
    <source>
        <dbReference type="Proteomes" id="UP000295453"/>
    </source>
</evidence>
<dbReference type="OrthoDB" id="3481802at2"/>